<evidence type="ECO:0000313" key="1">
    <source>
        <dbReference type="EMBL" id="KAJ9149925.1"/>
    </source>
</evidence>
<dbReference type="Gene3D" id="2.60.120.10">
    <property type="entry name" value="Jelly Rolls"/>
    <property type="match status" value="1"/>
</dbReference>
<evidence type="ECO:0000313" key="2">
    <source>
        <dbReference type="Proteomes" id="UP001174694"/>
    </source>
</evidence>
<dbReference type="AlphaFoldDB" id="A0AA38RSV5"/>
<proteinExistence type="predicted"/>
<accession>A0AA38RSV5</accession>
<organism evidence="1 2">
    <name type="scientific">Pleurostoma richardsiae</name>
    <dbReference type="NCBI Taxonomy" id="41990"/>
    <lineage>
        <taxon>Eukaryota</taxon>
        <taxon>Fungi</taxon>
        <taxon>Dikarya</taxon>
        <taxon>Ascomycota</taxon>
        <taxon>Pezizomycotina</taxon>
        <taxon>Sordariomycetes</taxon>
        <taxon>Sordariomycetidae</taxon>
        <taxon>Calosphaeriales</taxon>
        <taxon>Pleurostomataceae</taxon>
        <taxon>Pleurostoma</taxon>
    </lineage>
</organism>
<evidence type="ECO:0008006" key="3">
    <source>
        <dbReference type="Google" id="ProtNLM"/>
    </source>
</evidence>
<gene>
    <name evidence="1" type="ORF">NKR23_g3981</name>
</gene>
<dbReference type="InterPro" id="IPR014710">
    <property type="entry name" value="RmlC-like_jellyroll"/>
</dbReference>
<name>A0AA38RSV5_9PEZI</name>
<dbReference type="InterPro" id="IPR010424">
    <property type="entry name" value="EutQ"/>
</dbReference>
<dbReference type="InterPro" id="IPR011051">
    <property type="entry name" value="RmlC_Cupin_sf"/>
</dbReference>
<dbReference type="Pfam" id="PF06249">
    <property type="entry name" value="EutQ"/>
    <property type="match status" value="1"/>
</dbReference>
<keyword evidence="2" id="KW-1185">Reference proteome</keyword>
<dbReference type="SUPFAM" id="SSF51182">
    <property type="entry name" value="RmlC-like cupins"/>
    <property type="match status" value="1"/>
</dbReference>
<dbReference type="EMBL" id="JANBVO010000009">
    <property type="protein sequence ID" value="KAJ9149925.1"/>
    <property type="molecule type" value="Genomic_DNA"/>
</dbReference>
<dbReference type="PANTHER" id="PTHR36169:SF1">
    <property type="entry name" value="ACETATE KINASE EUTQ"/>
    <property type="match status" value="1"/>
</dbReference>
<reference evidence="1" key="1">
    <citation type="submission" date="2022-07" db="EMBL/GenBank/DDBJ databases">
        <title>Fungi with potential for degradation of polypropylene.</title>
        <authorList>
            <person name="Gostincar C."/>
        </authorList>
    </citation>
    <scope>NUCLEOTIDE SEQUENCE</scope>
    <source>
        <strain evidence="1">EXF-13308</strain>
    </source>
</reference>
<dbReference type="PANTHER" id="PTHR36169">
    <property type="entry name" value="ETHANOLAMINE UTILIZATION PROTEIN EUTQ"/>
    <property type="match status" value="1"/>
</dbReference>
<protein>
    <recommendedName>
        <fullName evidence="3">Ethanolamine utilization protein</fullName>
    </recommendedName>
</protein>
<sequence>MASATVAFSLFPKAQTEFKPQLLTSSNVFLEDMYSSESTSPDTAISSGLFRLEKGEPLKYTYTYDEMKIILEGDFTIEDETGQKVTAGPGDHFFFPKGSVITFTTSNYGLAFYVGQRKKSAY</sequence>
<dbReference type="Proteomes" id="UP001174694">
    <property type="component" value="Unassembled WGS sequence"/>
</dbReference>
<comment type="caution">
    <text evidence="1">The sequence shown here is derived from an EMBL/GenBank/DDBJ whole genome shotgun (WGS) entry which is preliminary data.</text>
</comment>
<dbReference type="CDD" id="cd02228">
    <property type="entry name" value="cupin_EutQ"/>
    <property type="match status" value="1"/>
</dbReference>